<gene>
    <name evidence="2" type="primary">ga19170</name>
    <name evidence="2" type="ORF">PR202_ga19170</name>
</gene>
<name>A0AAV5CVH3_ELECO</name>
<dbReference type="Pfam" id="PF05773">
    <property type="entry name" value="RWD"/>
    <property type="match status" value="1"/>
</dbReference>
<dbReference type="EMBL" id="BQKI01000009">
    <property type="protein sequence ID" value="GJN01868.1"/>
    <property type="molecule type" value="Genomic_DNA"/>
</dbReference>
<sequence length="353" mass="40144">MLMALEAIYGDDLAVFGTKGGLRYFQIYIHYDVANGIGVCAKFSSNACCKNEGCSGGSGQGDRPGVFSYNCNFEYLPPLILTCLLPRSYPSKDPPYFTLTVKWMDGPLVSQLCEMLDTIWAELPGQEVVYQWVEWLRNSSRSHIWFDGKMTLGPDIATDNIDNHVISRKTSLDSVIPMMLTYSSKKRQKAFLQDVHMCTICLNQSKEGCNKMSCGNCGQLLCFRCGRAISGYDHFWSEGCVLFELRNYVDVTPYERHMEEVQIERRRRVELIPIGSTVRCPKCRERNFKEDEKYIFCWACRIHYCSLRRMRIEDRYMRSGHYGSSECVGLARAPGSVSSGIGAIGLYNCLFAL</sequence>
<reference evidence="2" key="2">
    <citation type="submission" date="2021-12" db="EMBL/GenBank/DDBJ databases">
        <title>Resequencing data analysis of finger millet.</title>
        <authorList>
            <person name="Hatakeyama M."/>
            <person name="Aluri S."/>
            <person name="Balachadran M.T."/>
            <person name="Sivarajan S.R."/>
            <person name="Poveda L."/>
            <person name="Shimizu-Inatsugi R."/>
            <person name="Schlapbach R."/>
            <person name="Sreeman S.M."/>
            <person name="Shimizu K.K."/>
        </authorList>
    </citation>
    <scope>NUCLEOTIDE SEQUENCE</scope>
</reference>
<proteinExistence type="predicted"/>
<dbReference type="Proteomes" id="UP001054889">
    <property type="component" value="Unassembled WGS sequence"/>
</dbReference>
<dbReference type="SUPFAM" id="SSF54495">
    <property type="entry name" value="UBC-like"/>
    <property type="match status" value="1"/>
</dbReference>
<evidence type="ECO:0000313" key="3">
    <source>
        <dbReference type="Proteomes" id="UP001054889"/>
    </source>
</evidence>
<dbReference type="PROSITE" id="PS50908">
    <property type="entry name" value="RWD"/>
    <property type="match status" value="1"/>
</dbReference>
<evidence type="ECO:0000259" key="1">
    <source>
        <dbReference type="PROSITE" id="PS50908"/>
    </source>
</evidence>
<dbReference type="Gene3D" id="3.10.110.10">
    <property type="entry name" value="Ubiquitin Conjugating Enzyme"/>
    <property type="match status" value="1"/>
</dbReference>
<keyword evidence="3" id="KW-1185">Reference proteome</keyword>
<dbReference type="SMART" id="SM00591">
    <property type="entry name" value="RWD"/>
    <property type="match status" value="1"/>
</dbReference>
<organism evidence="2 3">
    <name type="scientific">Eleusine coracana subsp. coracana</name>
    <dbReference type="NCBI Taxonomy" id="191504"/>
    <lineage>
        <taxon>Eukaryota</taxon>
        <taxon>Viridiplantae</taxon>
        <taxon>Streptophyta</taxon>
        <taxon>Embryophyta</taxon>
        <taxon>Tracheophyta</taxon>
        <taxon>Spermatophyta</taxon>
        <taxon>Magnoliopsida</taxon>
        <taxon>Liliopsida</taxon>
        <taxon>Poales</taxon>
        <taxon>Poaceae</taxon>
        <taxon>PACMAD clade</taxon>
        <taxon>Chloridoideae</taxon>
        <taxon>Cynodonteae</taxon>
        <taxon>Eleusininae</taxon>
        <taxon>Eleusine</taxon>
    </lineage>
</organism>
<dbReference type="SUPFAM" id="SSF57850">
    <property type="entry name" value="RING/U-box"/>
    <property type="match status" value="1"/>
</dbReference>
<reference evidence="2" key="1">
    <citation type="journal article" date="2018" name="DNA Res.">
        <title>Multiple hybrid de novo genome assembly of finger millet, an orphan allotetraploid crop.</title>
        <authorList>
            <person name="Hatakeyama M."/>
            <person name="Aluri S."/>
            <person name="Balachadran M.T."/>
            <person name="Sivarajan S.R."/>
            <person name="Patrignani A."/>
            <person name="Gruter S."/>
            <person name="Poveda L."/>
            <person name="Shimizu-Inatsugi R."/>
            <person name="Baeten J."/>
            <person name="Francoijs K.J."/>
            <person name="Nataraja K.N."/>
            <person name="Reddy Y.A.N."/>
            <person name="Phadnis S."/>
            <person name="Ravikumar R.L."/>
            <person name="Schlapbach R."/>
            <person name="Sreeman S.M."/>
            <person name="Shimizu K.K."/>
        </authorList>
    </citation>
    <scope>NUCLEOTIDE SEQUENCE</scope>
</reference>
<protein>
    <recommendedName>
        <fullName evidence="1">RWD domain-containing protein</fullName>
    </recommendedName>
</protein>
<evidence type="ECO:0000313" key="2">
    <source>
        <dbReference type="EMBL" id="GJN01868.1"/>
    </source>
</evidence>
<feature type="domain" description="RWD" evidence="1">
    <location>
        <begin position="1"/>
        <end position="143"/>
    </location>
</feature>
<accession>A0AAV5CVH3</accession>
<dbReference type="AlphaFoldDB" id="A0AAV5CVH3"/>
<comment type="caution">
    <text evidence="2">The sequence shown here is derived from an EMBL/GenBank/DDBJ whole genome shotgun (WGS) entry which is preliminary data.</text>
</comment>
<dbReference type="InterPro" id="IPR016135">
    <property type="entry name" value="UBQ-conjugating_enzyme/RWD"/>
</dbReference>
<dbReference type="InterPro" id="IPR006575">
    <property type="entry name" value="RWD_dom"/>
</dbReference>
<dbReference type="CDD" id="cd23821">
    <property type="entry name" value="RWD_IMPACT"/>
    <property type="match status" value="1"/>
</dbReference>